<dbReference type="GO" id="GO:0035435">
    <property type="term" value="P:phosphate ion transmembrane transport"/>
    <property type="evidence" value="ECO:0007669"/>
    <property type="project" value="TreeGrafter"/>
</dbReference>
<comment type="similarity">
    <text evidence="6">Belongs to the inorganic phosphate transporter (PiT) (TC 2.A.20) family.</text>
</comment>
<evidence type="ECO:0000313" key="9">
    <source>
        <dbReference type="Proteomes" id="UP000291469"/>
    </source>
</evidence>
<accession>A0A411YHH4</accession>
<evidence type="ECO:0000256" key="6">
    <source>
        <dbReference type="RuleBase" id="RU363058"/>
    </source>
</evidence>
<feature type="region of interest" description="Disordered" evidence="7">
    <location>
        <begin position="1"/>
        <end position="44"/>
    </location>
</feature>
<proteinExistence type="inferred from homology"/>
<evidence type="ECO:0000256" key="5">
    <source>
        <dbReference type="ARBA" id="ARBA00023136"/>
    </source>
</evidence>
<evidence type="ECO:0000256" key="3">
    <source>
        <dbReference type="ARBA" id="ARBA00022692"/>
    </source>
</evidence>
<dbReference type="EMBL" id="CP036402">
    <property type="protein sequence ID" value="QBI20714.1"/>
    <property type="molecule type" value="Genomic_DNA"/>
</dbReference>
<dbReference type="GO" id="GO:0005315">
    <property type="term" value="F:phosphate transmembrane transporter activity"/>
    <property type="evidence" value="ECO:0007669"/>
    <property type="project" value="InterPro"/>
</dbReference>
<keyword evidence="6" id="KW-0592">Phosphate transport</keyword>
<feature type="compositionally biased region" description="Basic and acidic residues" evidence="7">
    <location>
        <begin position="27"/>
        <end position="41"/>
    </location>
</feature>
<evidence type="ECO:0000256" key="4">
    <source>
        <dbReference type="ARBA" id="ARBA00022989"/>
    </source>
</evidence>
<comment type="subcellular location">
    <subcellularLocation>
        <location evidence="1 6">Membrane</location>
        <topology evidence="1 6">Multi-pass membrane protein</topology>
    </subcellularLocation>
</comment>
<protein>
    <recommendedName>
        <fullName evidence="6">Phosphate transporter</fullName>
    </recommendedName>
</protein>
<keyword evidence="4 6" id="KW-1133">Transmembrane helix</keyword>
<dbReference type="InterPro" id="IPR001204">
    <property type="entry name" value="Phos_transporter"/>
</dbReference>
<keyword evidence="2 6" id="KW-0813">Transport</keyword>
<reference evidence="8 9" key="1">
    <citation type="submission" date="2019-01" db="EMBL/GenBank/DDBJ databases">
        <title>Egibacter rhizosphaerae EGI 80759T.</title>
        <authorList>
            <person name="Chen D.-D."/>
            <person name="Tian Y."/>
            <person name="Jiao J.-Y."/>
            <person name="Zhang X.-T."/>
            <person name="Zhang Y.-G."/>
            <person name="Zhang Y."/>
            <person name="Xiao M."/>
            <person name="Shu W.-S."/>
            <person name="Li W.-J."/>
        </authorList>
    </citation>
    <scope>NUCLEOTIDE SEQUENCE [LARGE SCALE GENOMIC DNA]</scope>
    <source>
        <strain evidence="8 9">EGI 80759</strain>
    </source>
</reference>
<dbReference type="Proteomes" id="UP000291469">
    <property type="component" value="Chromosome"/>
</dbReference>
<feature type="transmembrane region" description="Helical" evidence="6">
    <location>
        <begin position="91"/>
        <end position="113"/>
    </location>
</feature>
<keyword evidence="3 6" id="KW-0812">Transmembrane</keyword>
<dbReference type="AlphaFoldDB" id="A0A411YHH4"/>
<sequence length="375" mass="37918">MHGEPGSGRERGRPPRPPPHPRPTPTRPDRPKERDLDERAPPRRTVPCTGAAVLTLAVTDPNVWFLLVAAVFAVLNGVNDGGTLLTLGLKVVGLRLVIALVLLAIMVGLVPALLGTQVASTLAGRLVAFEGPLGQQGLLIGVAGAVIVTMGLARSGLPTSLTLALIGGIAGVGLGAGLPVDYGVVGAVLLAAAAAPLVGALLAYVLSQGALHVRLNGDTTRFVARAHRVAFGLQAVAYGANDGQKMLAVAAVAAGFAVDPVPRNPWMLIGAALAFGLGTLLGLRRFSRIVGGVIPIRPPNAVIGELSAAAAVLGSAALGAPVSMTQAISGGLVGTGVSEGYRRVRWNVAGQILVAWVVTFPLAFALAAAGGLVLR</sequence>
<name>A0A411YHH4_9ACTN</name>
<dbReference type="GO" id="GO:0016020">
    <property type="term" value="C:membrane"/>
    <property type="evidence" value="ECO:0007669"/>
    <property type="project" value="UniProtKB-SubCell"/>
</dbReference>
<dbReference type="PANTHER" id="PTHR11101:SF80">
    <property type="entry name" value="PHOSPHATE TRANSPORTER"/>
    <property type="match status" value="1"/>
</dbReference>
<dbReference type="PANTHER" id="PTHR11101">
    <property type="entry name" value="PHOSPHATE TRANSPORTER"/>
    <property type="match status" value="1"/>
</dbReference>
<feature type="compositionally biased region" description="Pro residues" evidence="7">
    <location>
        <begin position="15"/>
        <end position="26"/>
    </location>
</feature>
<keyword evidence="9" id="KW-1185">Reference proteome</keyword>
<feature type="transmembrane region" description="Helical" evidence="6">
    <location>
        <begin position="184"/>
        <end position="206"/>
    </location>
</feature>
<evidence type="ECO:0000256" key="7">
    <source>
        <dbReference type="SAM" id="MobiDB-lite"/>
    </source>
</evidence>
<keyword evidence="5 6" id="KW-0472">Membrane</keyword>
<feature type="transmembrane region" description="Helical" evidence="6">
    <location>
        <begin position="160"/>
        <end position="178"/>
    </location>
</feature>
<feature type="compositionally biased region" description="Basic and acidic residues" evidence="7">
    <location>
        <begin position="1"/>
        <end position="13"/>
    </location>
</feature>
<feature type="transmembrane region" description="Helical" evidence="6">
    <location>
        <begin position="264"/>
        <end position="283"/>
    </location>
</feature>
<feature type="transmembrane region" description="Helical" evidence="6">
    <location>
        <begin position="133"/>
        <end position="153"/>
    </location>
</feature>
<evidence type="ECO:0000256" key="2">
    <source>
        <dbReference type="ARBA" id="ARBA00022448"/>
    </source>
</evidence>
<feature type="transmembrane region" description="Helical" evidence="6">
    <location>
        <begin position="235"/>
        <end position="258"/>
    </location>
</feature>
<feature type="transmembrane region" description="Helical" evidence="6">
    <location>
        <begin position="348"/>
        <end position="374"/>
    </location>
</feature>
<evidence type="ECO:0000256" key="1">
    <source>
        <dbReference type="ARBA" id="ARBA00004141"/>
    </source>
</evidence>
<feature type="transmembrane region" description="Helical" evidence="6">
    <location>
        <begin position="63"/>
        <end position="79"/>
    </location>
</feature>
<organism evidence="8 9">
    <name type="scientific">Egibacter rhizosphaerae</name>
    <dbReference type="NCBI Taxonomy" id="1670831"/>
    <lineage>
        <taxon>Bacteria</taxon>
        <taxon>Bacillati</taxon>
        <taxon>Actinomycetota</taxon>
        <taxon>Nitriliruptoria</taxon>
        <taxon>Egibacterales</taxon>
        <taxon>Egibacteraceae</taxon>
        <taxon>Egibacter</taxon>
    </lineage>
</organism>
<dbReference type="Pfam" id="PF01384">
    <property type="entry name" value="PHO4"/>
    <property type="match status" value="1"/>
</dbReference>
<dbReference type="OrthoDB" id="2373967at2"/>
<dbReference type="KEGG" id="erz:ER308_14860"/>
<evidence type="ECO:0000313" key="8">
    <source>
        <dbReference type="EMBL" id="QBI20714.1"/>
    </source>
</evidence>
<gene>
    <name evidence="8" type="ORF">ER308_14860</name>
</gene>